<organism evidence="2 3">
    <name type="scientific">Companilactobacillus allii</name>
    <dbReference type="NCBI Taxonomy" id="1847728"/>
    <lineage>
        <taxon>Bacteria</taxon>
        <taxon>Bacillati</taxon>
        <taxon>Bacillota</taxon>
        <taxon>Bacilli</taxon>
        <taxon>Lactobacillales</taxon>
        <taxon>Lactobacillaceae</taxon>
        <taxon>Companilactobacillus</taxon>
    </lineage>
</organism>
<gene>
    <name evidence="2" type="ORF">BTM29_04805</name>
</gene>
<dbReference type="KEGG" id="lalw:BTM29_04805"/>
<protein>
    <recommendedName>
        <fullName evidence="1">SsuA/THI5-like domain-containing protein</fullName>
    </recommendedName>
</protein>
<dbReference type="STRING" id="1847728.BTM29_04805"/>
<dbReference type="InterPro" id="IPR015168">
    <property type="entry name" value="SsuA/THI5"/>
</dbReference>
<reference evidence="3" key="1">
    <citation type="submission" date="2016-12" db="EMBL/GenBank/DDBJ databases">
        <authorList>
            <person name="Jung M.Y."/>
            <person name="Lee S.H."/>
        </authorList>
    </citation>
    <scope>NUCLEOTIDE SEQUENCE [LARGE SCALE GENOMIC DNA]</scope>
    <source>
        <strain evidence="3">WiKim39</strain>
    </source>
</reference>
<dbReference type="RefSeq" id="WP_076614420.1">
    <property type="nucleotide sequence ID" value="NZ_CP019323.1"/>
</dbReference>
<keyword evidence="3" id="KW-1185">Reference proteome</keyword>
<dbReference type="PANTHER" id="PTHR30024">
    <property type="entry name" value="ALIPHATIC SULFONATES-BINDING PROTEIN-RELATED"/>
    <property type="match status" value="1"/>
</dbReference>
<evidence type="ECO:0000313" key="2">
    <source>
        <dbReference type="EMBL" id="APX71916.1"/>
    </source>
</evidence>
<dbReference type="SUPFAM" id="SSF53850">
    <property type="entry name" value="Periplasmic binding protein-like II"/>
    <property type="match status" value="1"/>
</dbReference>
<dbReference type="Pfam" id="PF09084">
    <property type="entry name" value="NMT1"/>
    <property type="match status" value="1"/>
</dbReference>
<feature type="domain" description="SsuA/THI5-like" evidence="1">
    <location>
        <begin position="54"/>
        <end position="191"/>
    </location>
</feature>
<dbReference type="OrthoDB" id="2275264at2"/>
<evidence type="ECO:0000313" key="3">
    <source>
        <dbReference type="Proteomes" id="UP000187499"/>
    </source>
</evidence>
<proteinExistence type="predicted"/>
<dbReference type="AlphaFoldDB" id="A0A1P8Q256"/>
<dbReference type="EMBL" id="CP019323">
    <property type="protein sequence ID" value="APX71916.1"/>
    <property type="molecule type" value="Genomic_DNA"/>
</dbReference>
<sequence length="322" mass="35942">MSRLIKKMSIVLVGLLILLGLSLKSNISNVKATEDNSADNTKLVIGSTKTVSALPLYIAAQYRYFSQNDISVEMKTYDSTKDLNNAIGNGEVNLAVTDLVNYASLLKQQNDWKIGSTMPGYYGLVANKSIHNIKDIKGKKIAVNKNDGSKYYITKLLKKNHIKISKVKFVQIDSEKKRVSQLKSKKIDAAVLSDPSLSNAKTAGNKILNKGKLSNDNGNILIMSNDVSSKNVTDVNNLYHSIFSATKDFNKNQYPIATNTLIDFGATKKAREYLFGLDVTMKKSHKVKKTDFKKAFSYAKKQKLYNGKINYKKYQLSIKNIK</sequence>
<dbReference type="Gene3D" id="3.40.190.10">
    <property type="entry name" value="Periplasmic binding protein-like II"/>
    <property type="match status" value="2"/>
</dbReference>
<dbReference type="Proteomes" id="UP000187499">
    <property type="component" value="Chromosome"/>
</dbReference>
<accession>A0A1P8Q256</accession>
<name>A0A1P8Q256_9LACO</name>
<evidence type="ECO:0000259" key="1">
    <source>
        <dbReference type="Pfam" id="PF09084"/>
    </source>
</evidence>